<proteinExistence type="predicted"/>
<feature type="domain" description="DUF4371" evidence="1">
    <location>
        <begin position="117"/>
        <end position="184"/>
    </location>
</feature>
<dbReference type="PANTHER" id="PTHR11697">
    <property type="entry name" value="GENERAL TRANSCRIPTION FACTOR 2-RELATED ZINC FINGER PROTEIN"/>
    <property type="match status" value="1"/>
</dbReference>
<reference evidence="2" key="1">
    <citation type="submission" date="2020-10" db="EMBL/GenBank/DDBJ databases">
        <authorList>
            <person name="Han B."/>
            <person name="Lu T."/>
            <person name="Zhao Q."/>
            <person name="Huang X."/>
            <person name="Zhao Y."/>
        </authorList>
    </citation>
    <scope>NUCLEOTIDE SEQUENCE</scope>
</reference>
<dbReference type="InterPro" id="IPR055298">
    <property type="entry name" value="AtLOH3-like"/>
</dbReference>
<keyword evidence="3" id="KW-1185">Reference proteome</keyword>
<dbReference type="EMBL" id="CAJGYO010000002">
    <property type="protein sequence ID" value="CAD6214312.1"/>
    <property type="molecule type" value="Genomic_DNA"/>
</dbReference>
<evidence type="ECO:0000313" key="3">
    <source>
        <dbReference type="Proteomes" id="UP000604825"/>
    </source>
</evidence>
<evidence type="ECO:0000259" key="1">
    <source>
        <dbReference type="Pfam" id="PF14291"/>
    </source>
</evidence>
<dbReference type="PANTHER" id="PTHR11697:SF230">
    <property type="entry name" value="ZINC FINGER, MYM DOMAIN CONTAINING 1"/>
    <property type="match status" value="1"/>
</dbReference>
<evidence type="ECO:0000313" key="2">
    <source>
        <dbReference type="EMBL" id="CAD6214312.1"/>
    </source>
</evidence>
<gene>
    <name evidence="2" type="ORF">NCGR_LOCUS9743</name>
</gene>
<dbReference type="AlphaFoldDB" id="A0A811MXZ8"/>
<comment type="caution">
    <text evidence="2">The sequence shown here is derived from an EMBL/GenBank/DDBJ whole genome shotgun (WGS) entry which is preliminary data.</text>
</comment>
<dbReference type="OrthoDB" id="672832at2759"/>
<name>A0A811MXZ8_9POAL</name>
<protein>
    <recommendedName>
        <fullName evidence="1">DUF4371 domain-containing protein</fullName>
    </recommendedName>
</protein>
<sequence>MEKYYAKKSCAETIESWVEQKRPRIELDMRDIDADLGDRNPIDDFHHDIRDEARRAYLQIGPYRPAGHKFTKTKKDGKGQSRGFVGSWFDQFDLLEYSVAKDAAYCYLFKPQQAGFHTLAFRGHDESKTSRNKGNFVEMLEWYRKKDSEAALVTGENAPRNNQMSSPMVQKDLARACVEETKRSTQLLRCVACLDPRDSFANFEVQKLVELAKIYKDDFCDYDCIKLAGDLLIFIDEVRNDNNFDTCTDLGNLAEKMV</sequence>
<dbReference type="Proteomes" id="UP000604825">
    <property type="component" value="Unassembled WGS sequence"/>
</dbReference>
<organism evidence="2 3">
    <name type="scientific">Miscanthus lutarioriparius</name>
    <dbReference type="NCBI Taxonomy" id="422564"/>
    <lineage>
        <taxon>Eukaryota</taxon>
        <taxon>Viridiplantae</taxon>
        <taxon>Streptophyta</taxon>
        <taxon>Embryophyta</taxon>
        <taxon>Tracheophyta</taxon>
        <taxon>Spermatophyta</taxon>
        <taxon>Magnoliopsida</taxon>
        <taxon>Liliopsida</taxon>
        <taxon>Poales</taxon>
        <taxon>Poaceae</taxon>
        <taxon>PACMAD clade</taxon>
        <taxon>Panicoideae</taxon>
        <taxon>Andropogonodae</taxon>
        <taxon>Andropogoneae</taxon>
        <taxon>Saccharinae</taxon>
        <taxon>Miscanthus</taxon>
    </lineage>
</organism>
<dbReference type="InterPro" id="IPR025398">
    <property type="entry name" value="DUF4371"/>
</dbReference>
<dbReference type="Pfam" id="PF14291">
    <property type="entry name" value="DUF4371"/>
    <property type="match status" value="1"/>
</dbReference>
<accession>A0A811MXZ8</accession>